<organism evidence="2 3">
    <name type="scientific">Agarivorans aestuarii</name>
    <dbReference type="NCBI Taxonomy" id="1563703"/>
    <lineage>
        <taxon>Bacteria</taxon>
        <taxon>Pseudomonadati</taxon>
        <taxon>Pseudomonadota</taxon>
        <taxon>Gammaproteobacteria</taxon>
        <taxon>Alteromonadales</taxon>
        <taxon>Alteromonadaceae</taxon>
        <taxon>Agarivorans</taxon>
    </lineage>
</organism>
<sequence length="139" mass="15376">MKIFSCLLVLLPWYAFAAPVHVDVQGISSKKGQIVLRVWDSSENYLKEPIFTQALPAKSASDGELRLTISEPLPAECAINVYHDINANGVLDTNWFGIPKEPTGMSNNPKGSFGPPSYQDAKIKLSGQEQVFRIKIEEI</sequence>
<gene>
    <name evidence="2" type="ORF">SNR37_001400</name>
</gene>
<keyword evidence="3" id="KW-1185">Reference proteome</keyword>
<protein>
    <submittedName>
        <fullName evidence="2">DUF2141 domain-containing protein</fullName>
    </submittedName>
</protein>
<comment type="caution">
    <text evidence="2">The sequence shown here is derived from an EMBL/GenBank/DDBJ whole genome shotgun (WGS) entry which is preliminary data.</text>
</comment>
<dbReference type="RefSeq" id="WP_329776808.1">
    <property type="nucleotide sequence ID" value="NZ_JAYDYW010000017.1"/>
</dbReference>
<dbReference type="EMBL" id="JAYDYW010000017">
    <property type="protein sequence ID" value="MEE1676073.1"/>
    <property type="molecule type" value="Genomic_DNA"/>
</dbReference>
<dbReference type="Pfam" id="PF09912">
    <property type="entry name" value="DUF2141"/>
    <property type="match status" value="1"/>
</dbReference>
<dbReference type="Proteomes" id="UP001310248">
    <property type="component" value="Unassembled WGS sequence"/>
</dbReference>
<feature type="chain" id="PRO_5046276159" evidence="1">
    <location>
        <begin position="18"/>
        <end position="139"/>
    </location>
</feature>
<dbReference type="InterPro" id="IPR018673">
    <property type="entry name" value="DUF2141"/>
</dbReference>
<accession>A0ABU7G9T8</accession>
<keyword evidence="1" id="KW-0732">Signal</keyword>
<evidence type="ECO:0000313" key="2">
    <source>
        <dbReference type="EMBL" id="MEE1676073.1"/>
    </source>
</evidence>
<reference evidence="3" key="1">
    <citation type="submission" date="2023-07" db="EMBL/GenBank/DDBJ databases">
        <title>Draft genome sequence of Agarivorans aestuarii strain ZMCS4, a CAZymes producing bacteria isolated from the marine brown algae Clodostephus spongiosus.</title>
        <authorList>
            <person name="Lorente B."/>
            <person name="Cabral C."/>
            <person name="Frias J."/>
            <person name="Faria J."/>
            <person name="Toubarro D."/>
        </authorList>
    </citation>
    <scope>NUCLEOTIDE SEQUENCE [LARGE SCALE GENOMIC DNA]</scope>
    <source>
        <strain evidence="3">ZMCS4</strain>
    </source>
</reference>
<evidence type="ECO:0000313" key="3">
    <source>
        <dbReference type="Proteomes" id="UP001310248"/>
    </source>
</evidence>
<proteinExistence type="predicted"/>
<name>A0ABU7G9T8_9ALTE</name>
<feature type="signal peptide" evidence="1">
    <location>
        <begin position="1"/>
        <end position="17"/>
    </location>
</feature>
<evidence type="ECO:0000256" key="1">
    <source>
        <dbReference type="SAM" id="SignalP"/>
    </source>
</evidence>